<evidence type="ECO:0000256" key="1">
    <source>
        <dbReference type="ARBA" id="ARBA00022679"/>
    </source>
</evidence>
<evidence type="ECO:0000259" key="3">
    <source>
        <dbReference type="Pfam" id="PF00685"/>
    </source>
</evidence>
<dbReference type="PANTHER" id="PTHR10605">
    <property type="entry name" value="HEPARAN SULFATE SULFOTRANSFERASE"/>
    <property type="match status" value="1"/>
</dbReference>
<dbReference type="OrthoDB" id="981508at2"/>
<keyword evidence="5" id="KW-1185">Reference proteome</keyword>
<dbReference type="PANTHER" id="PTHR10605:SF56">
    <property type="entry name" value="BIFUNCTIONAL HEPARAN SULFATE N-DEACETYLASE_N-SULFOTRANSFERASE"/>
    <property type="match status" value="1"/>
</dbReference>
<comment type="caution">
    <text evidence="4">The sequence shown here is derived from an EMBL/GenBank/DDBJ whole genome shotgun (WGS) entry which is preliminary data.</text>
</comment>
<sequence length="305" mass="34296">MIRPLMTADRRPPNVLLIGAPRCASTSLAIAMAQHPSMFLCTPKEPHFLAMHGRSAEICGIGNENFAPRHRPSQDQWLDLFAGRTEPCLLDASVSTISYPDTAIPNIERFCGTDTRLVVILRNPVDRAFSSYQYCLSKGWDAGSFEDCLDHEASRIAEGWQHLWFLKHLSQYEHRLPPFLEAFGADRMHIVITEEMAADPARVMRGVFAFLELPDFAAGSVPRYNSSGVPRSRIMRNLVAFARRQPALRGTLRALSTGAVREKLRSSNVEKAAMAPLTRDRLQRELSATRPWVEELIGRRLDAWG</sequence>
<evidence type="ECO:0000256" key="2">
    <source>
        <dbReference type="ARBA" id="ARBA00023180"/>
    </source>
</evidence>
<dbReference type="InterPro" id="IPR027417">
    <property type="entry name" value="P-loop_NTPase"/>
</dbReference>
<dbReference type="Proteomes" id="UP000231553">
    <property type="component" value="Unassembled WGS sequence"/>
</dbReference>
<dbReference type="Gene3D" id="3.40.50.300">
    <property type="entry name" value="P-loop containing nucleotide triphosphate hydrolases"/>
    <property type="match status" value="1"/>
</dbReference>
<dbReference type="EMBL" id="PGTB01000010">
    <property type="protein sequence ID" value="PJE37709.1"/>
    <property type="molecule type" value="Genomic_DNA"/>
</dbReference>
<accession>A0A2M8J4K0</accession>
<dbReference type="Pfam" id="PF00685">
    <property type="entry name" value="Sulfotransfer_1"/>
    <property type="match status" value="1"/>
</dbReference>
<dbReference type="InterPro" id="IPR000863">
    <property type="entry name" value="Sulfotransferase_dom"/>
</dbReference>
<gene>
    <name evidence="4" type="ORF">CVM52_05560</name>
</gene>
<name>A0A2M8J4K0_9RHOB</name>
<organism evidence="4 5">
    <name type="scientific">Pseudooceanicola lipolyticus</name>
    <dbReference type="NCBI Taxonomy" id="2029104"/>
    <lineage>
        <taxon>Bacteria</taxon>
        <taxon>Pseudomonadati</taxon>
        <taxon>Pseudomonadota</taxon>
        <taxon>Alphaproteobacteria</taxon>
        <taxon>Rhodobacterales</taxon>
        <taxon>Paracoccaceae</taxon>
        <taxon>Pseudooceanicola</taxon>
    </lineage>
</organism>
<proteinExistence type="predicted"/>
<dbReference type="GO" id="GO:0008146">
    <property type="term" value="F:sulfotransferase activity"/>
    <property type="evidence" value="ECO:0007669"/>
    <property type="project" value="InterPro"/>
</dbReference>
<dbReference type="InterPro" id="IPR037359">
    <property type="entry name" value="NST/OST"/>
</dbReference>
<reference evidence="4 5" key="1">
    <citation type="journal article" date="2018" name="Int. J. Syst. Evol. Microbiol.">
        <title>Pseudooceanicola lipolyticus sp. nov., a marine alphaproteobacterium, reclassification of Oceanicola flagellatus as Pseudooceanicola flagellatus comb. nov. and emended description of the genus Pseudooceanicola.</title>
        <authorList>
            <person name="Huang M.-M."/>
            <person name="Guo L.-L."/>
            <person name="Wu Y.-H."/>
            <person name="Lai Q.-L."/>
            <person name="Shao Z.-Z."/>
            <person name="Wang C.-S."/>
            <person name="Wu M."/>
            <person name="Xu X.-W."/>
        </authorList>
    </citation>
    <scope>NUCLEOTIDE SEQUENCE [LARGE SCALE GENOMIC DNA]</scope>
    <source>
        <strain evidence="4 5">157</strain>
    </source>
</reference>
<evidence type="ECO:0000313" key="4">
    <source>
        <dbReference type="EMBL" id="PJE37709.1"/>
    </source>
</evidence>
<feature type="domain" description="Sulfotransferase" evidence="3">
    <location>
        <begin position="108"/>
        <end position="214"/>
    </location>
</feature>
<dbReference type="AlphaFoldDB" id="A0A2M8J4K0"/>
<keyword evidence="1" id="KW-0808">Transferase</keyword>
<evidence type="ECO:0000313" key="5">
    <source>
        <dbReference type="Proteomes" id="UP000231553"/>
    </source>
</evidence>
<dbReference type="SUPFAM" id="SSF52540">
    <property type="entry name" value="P-loop containing nucleoside triphosphate hydrolases"/>
    <property type="match status" value="1"/>
</dbReference>
<protein>
    <recommendedName>
        <fullName evidence="3">Sulfotransferase domain-containing protein</fullName>
    </recommendedName>
</protein>
<keyword evidence="2" id="KW-0325">Glycoprotein</keyword>